<accession>A0ABW0TG45</accession>
<keyword evidence="6" id="KW-1185">Reference proteome</keyword>
<name>A0ABW0TG45_9BACL</name>
<evidence type="ECO:0000313" key="5">
    <source>
        <dbReference type="EMBL" id="MFC5587693.1"/>
    </source>
</evidence>
<evidence type="ECO:0000313" key="6">
    <source>
        <dbReference type="Proteomes" id="UP001596109"/>
    </source>
</evidence>
<comment type="pathway">
    <text evidence="1">Biopolymer metabolism; poly-(R)-3-hydroxybutanoate biosynthesis.</text>
</comment>
<evidence type="ECO:0000256" key="1">
    <source>
        <dbReference type="ARBA" id="ARBA00004683"/>
    </source>
</evidence>
<sequence length="147" mass="16488">MTQKVPFDPFTMWKEIYEKTEASWSGVLQESLGKETFSEGLGQTLNSYLQYQEVISQMTEAYLKQVNMPTRGEVSNIASLVINLENKVDDLEDKIDDTTAKEDTSKEINQLKKAVSNLDKKLDKVLALIEEVNTKPAAAIPAVSTKQ</sequence>
<evidence type="ECO:0000256" key="3">
    <source>
        <dbReference type="ARBA" id="ARBA00022752"/>
    </source>
</evidence>
<reference evidence="6" key="1">
    <citation type="journal article" date="2019" name="Int. J. Syst. Evol. Microbiol.">
        <title>The Global Catalogue of Microorganisms (GCM) 10K type strain sequencing project: providing services to taxonomists for standard genome sequencing and annotation.</title>
        <authorList>
            <consortium name="The Broad Institute Genomics Platform"/>
            <consortium name="The Broad Institute Genome Sequencing Center for Infectious Disease"/>
            <person name="Wu L."/>
            <person name="Ma J."/>
        </authorList>
    </citation>
    <scope>NUCLEOTIDE SEQUENCE [LARGE SCALE GENOMIC DNA]</scope>
    <source>
        <strain evidence="6">CGMCC 4.1434</strain>
    </source>
</reference>
<organism evidence="5 6">
    <name type="scientific">Sporosarcina soli</name>
    <dbReference type="NCBI Taxonomy" id="334736"/>
    <lineage>
        <taxon>Bacteria</taxon>
        <taxon>Bacillati</taxon>
        <taxon>Bacillota</taxon>
        <taxon>Bacilli</taxon>
        <taxon>Bacillales</taxon>
        <taxon>Caryophanaceae</taxon>
        <taxon>Sporosarcina</taxon>
    </lineage>
</organism>
<dbReference type="EMBL" id="JBHSNO010000001">
    <property type="protein sequence ID" value="MFC5587693.1"/>
    <property type="molecule type" value="Genomic_DNA"/>
</dbReference>
<evidence type="ECO:0000256" key="2">
    <source>
        <dbReference type="ARBA" id="ARBA00019066"/>
    </source>
</evidence>
<gene>
    <name evidence="5" type="ORF">ACFPRA_02060</name>
</gene>
<dbReference type="Proteomes" id="UP001596109">
    <property type="component" value="Unassembled WGS sequence"/>
</dbReference>
<proteinExistence type="predicted"/>
<dbReference type="Pfam" id="PF09712">
    <property type="entry name" value="PHA_synth_III_E"/>
    <property type="match status" value="1"/>
</dbReference>
<keyword evidence="3" id="KW-0583">PHB biosynthesis</keyword>
<dbReference type="RefSeq" id="WP_381430024.1">
    <property type="nucleotide sequence ID" value="NZ_JBHSNO010000001.1"/>
</dbReference>
<comment type="caution">
    <text evidence="5">The sequence shown here is derived from an EMBL/GenBank/DDBJ whole genome shotgun (WGS) entry which is preliminary data.</text>
</comment>
<feature type="coiled-coil region" evidence="4">
    <location>
        <begin position="74"/>
        <end position="135"/>
    </location>
</feature>
<protein>
    <recommendedName>
        <fullName evidence="2">Poly(3-hydroxyalkanoate) polymerase subunit PhaE</fullName>
    </recommendedName>
</protein>
<dbReference type="InterPro" id="IPR010123">
    <property type="entry name" value="PHA_synth_III_E"/>
</dbReference>
<keyword evidence="4" id="KW-0175">Coiled coil</keyword>
<evidence type="ECO:0000256" key="4">
    <source>
        <dbReference type="SAM" id="Coils"/>
    </source>
</evidence>